<dbReference type="AlphaFoldDB" id="A0A016VGB8"/>
<keyword evidence="2" id="KW-1185">Reference proteome</keyword>
<name>A0A016VGB8_9BILA</name>
<protein>
    <submittedName>
        <fullName evidence="1">Uncharacterized protein</fullName>
    </submittedName>
</protein>
<comment type="caution">
    <text evidence="1">The sequence shown here is derived from an EMBL/GenBank/DDBJ whole genome shotgun (WGS) entry which is preliminary data.</text>
</comment>
<proteinExistence type="predicted"/>
<dbReference type="EMBL" id="JARK01001346">
    <property type="protein sequence ID" value="EYC26351.1"/>
    <property type="molecule type" value="Genomic_DNA"/>
</dbReference>
<reference evidence="2" key="1">
    <citation type="journal article" date="2015" name="Nat. Genet.">
        <title>The genome and transcriptome of the zoonotic hookworm Ancylostoma ceylanicum identify infection-specific gene families.</title>
        <authorList>
            <person name="Schwarz E.M."/>
            <person name="Hu Y."/>
            <person name="Antoshechkin I."/>
            <person name="Miller M.M."/>
            <person name="Sternberg P.W."/>
            <person name="Aroian R.V."/>
        </authorList>
    </citation>
    <scope>NUCLEOTIDE SEQUENCE</scope>
    <source>
        <strain evidence="2">HY135</strain>
    </source>
</reference>
<organism evidence="1 2">
    <name type="scientific">Ancylostoma ceylanicum</name>
    <dbReference type="NCBI Taxonomy" id="53326"/>
    <lineage>
        <taxon>Eukaryota</taxon>
        <taxon>Metazoa</taxon>
        <taxon>Ecdysozoa</taxon>
        <taxon>Nematoda</taxon>
        <taxon>Chromadorea</taxon>
        <taxon>Rhabditida</taxon>
        <taxon>Rhabditina</taxon>
        <taxon>Rhabditomorpha</taxon>
        <taxon>Strongyloidea</taxon>
        <taxon>Ancylostomatidae</taxon>
        <taxon>Ancylostomatinae</taxon>
        <taxon>Ancylostoma</taxon>
    </lineage>
</organism>
<accession>A0A016VGB8</accession>
<dbReference type="Proteomes" id="UP000024635">
    <property type="component" value="Unassembled WGS sequence"/>
</dbReference>
<evidence type="ECO:0000313" key="2">
    <source>
        <dbReference type="Proteomes" id="UP000024635"/>
    </source>
</evidence>
<gene>
    <name evidence="1" type="primary">Acey_s0010.g1106</name>
    <name evidence="1" type="ORF">Y032_0010g1106</name>
</gene>
<sequence>MLRMGKPSFVVCTSSLREKSFSFCNYFTTKSRQLFYQLSPKTTILLALILSSYHAEIKDSNACVKITPKLCLYLFAGRERCDDDHNMCSAMGEAVFILRRDSTVA</sequence>
<evidence type="ECO:0000313" key="1">
    <source>
        <dbReference type="EMBL" id="EYC26351.1"/>
    </source>
</evidence>